<keyword evidence="1" id="KW-0347">Helicase</keyword>
<dbReference type="GO" id="GO:0006310">
    <property type="term" value="P:DNA recombination"/>
    <property type="evidence" value="ECO:0007669"/>
    <property type="project" value="UniProtKB-KW"/>
</dbReference>
<keyword evidence="1" id="KW-0547">Nucleotide-binding</keyword>
<comment type="catalytic activity">
    <reaction evidence="1">
        <text>ATP + H2O = ADP + phosphate + H(+)</text>
        <dbReference type="Rhea" id="RHEA:13065"/>
        <dbReference type="ChEBI" id="CHEBI:15377"/>
        <dbReference type="ChEBI" id="CHEBI:15378"/>
        <dbReference type="ChEBI" id="CHEBI:30616"/>
        <dbReference type="ChEBI" id="CHEBI:43474"/>
        <dbReference type="ChEBI" id="CHEBI:456216"/>
        <dbReference type="EC" id="5.6.2.3"/>
    </reaction>
</comment>
<protein>
    <recommendedName>
        <fullName evidence="1">ATP-dependent DNA helicase</fullName>
        <ecNumber evidence="1">5.6.2.3</ecNumber>
    </recommendedName>
</protein>
<feature type="domain" description="DNA helicase Pif1-like DEAD-box helicase" evidence="2">
    <location>
        <begin position="88"/>
        <end position="162"/>
    </location>
</feature>
<dbReference type="InterPro" id="IPR010285">
    <property type="entry name" value="DNA_helicase_pif1-like_DEAD"/>
</dbReference>
<reference evidence="3 4" key="1">
    <citation type="journal article" date="2021" name="Nat. Plants">
        <title>The Taxus genome provides insights into paclitaxel biosynthesis.</title>
        <authorList>
            <person name="Xiong X."/>
            <person name="Gou J."/>
            <person name="Liao Q."/>
            <person name="Li Y."/>
            <person name="Zhou Q."/>
            <person name="Bi G."/>
            <person name="Li C."/>
            <person name="Du R."/>
            <person name="Wang X."/>
            <person name="Sun T."/>
            <person name="Guo L."/>
            <person name="Liang H."/>
            <person name="Lu P."/>
            <person name="Wu Y."/>
            <person name="Zhang Z."/>
            <person name="Ro D.K."/>
            <person name="Shang Y."/>
            <person name="Huang S."/>
            <person name="Yan J."/>
        </authorList>
    </citation>
    <scope>NUCLEOTIDE SEQUENCE [LARGE SCALE GENOMIC DNA]</scope>
    <source>
        <strain evidence="3">Ta-2019</strain>
    </source>
</reference>
<keyword evidence="1" id="KW-0227">DNA damage</keyword>
<dbReference type="GO" id="GO:0000723">
    <property type="term" value="P:telomere maintenance"/>
    <property type="evidence" value="ECO:0007669"/>
    <property type="project" value="InterPro"/>
</dbReference>
<dbReference type="EMBL" id="JAHRHJ020003813">
    <property type="protein sequence ID" value="KAH9287861.1"/>
    <property type="molecule type" value="Genomic_DNA"/>
</dbReference>
<dbReference type="EC" id="5.6.2.3" evidence="1"/>
<gene>
    <name evidence="3" type="ORF">KI387_031978</name>
</gene>
<keyword evidence="1" id="KW-0067">ATP-binding</keyword>
<keyword evidence="1" id="KW-0233">DNA recombination</keyword>
<dbReference type="InterPro" id="IPR027417">
    <property type="entry name" value="P-loop_NTPase"/>
</dbReference>
<dbReference type="InterPro" id="IPR051055">
    <property type="entry name" value="PIF1_helicase"/>
</dbReference>
<dbReference type="GO" id="GO:0006281">
    <property type="term" value="P:DNA repair"/>
    <property type="evidence" value="ECO:0007669"/>
    <property type="project" value="UniProtKB-KW"/>
</dbReference>
<evidence type="ECO:0000256" key="1">
    <source>
        <dbReference type="RuleBase" id="RU363044"/>
    </source>
</evidence>
<accession>A0AA38F3J5</accession>
<dbReference type="SUPFAM" id="SSF52540">
    <property type="entry name" value="P-loop containing nucleoside triphosphate hydrolases"/>
    <property type="match status" value="1"/>
</dbReference>
<organism evidence="3 4">
    <name type="scientific">Taxus chinensis</name>
    <name type="common">Chinese yew</name>
    <name type="synonym">Taxus wallichiana var. chinensis</name>
    <dbReference type="NCBI Taxonomy" id="29808"/>
    <lineage>
        <taxon>Eukaryota</taxon>
        <taxon>Viridiplantae</taxon>
        <taxon>Streptophyta</taxon>
        <taxon>Embryophyta</taxon>
        <taxon>Tracheophyta</taxon>
        <taxon>Spermatophyta</taxon>
        <taxon>Pinopsida</taxon>
        <taxon>Pinidae</taxon>
        <taxon>Conifers II</taxon>
        <taxon>Cupressales</taxon>
        <taxon>Taxaceae</taxon>
        <taxon>Taxus</taxon>
    </lineage>
</organism>
<proteinExistence type="inferred from homology"/>
<feature type="non-terminal residue" evidence="3">
    <location>
        <position position="1"/>
    </location>
</feature>
<comment type="similarity">
    <text evidence="1">Belongs to the helicase family.</text>
</comment>
<dbReference type="GO" id="GO:0043139">
    <property type="term" value="F:5'-3' DNA helicase activity"/>
    <property type="evidence" value="ECO:0007669"/>
    <property type="project" value="UniProtKB-EC"/>
</dbReference>
<evidence type="ECO:0000313" key="4">
    <source>
        <dbReference type="Proteomes" id="UP000824469"/>
    </source>
</evidence>
<name>A0AA38F3J5_TAXCH</name>
<dbReference type="GO" id="GO:0005524">
    <property type="term" value="F:ATP binding"/>
    <property type="evidence" value="ECO:0007669"/>
    <property type="project" value="UniProtKB-KW"/>
</dbReference>
<dbReference type="Proteomes" id="UP000824469">
    <property type="component" value="Unassembled WGS sequence"/>
</dbReference>
<dbReference type="GO" id="GO:0016787">
    <property type="term" value="F:hydrolase activity"/>
    <property type="evidence" value="ECO:0007669"/>
    <property type="project" value="UniProtKB-KW"/>
</dbReference>
<comment type="cofactor">
    <cofactor evidence="1">
        <name>Mg(2+)</name>
        <dbReference type="ChEBI" id="CHEBI:18420"/>
    </cofactor>
</comment>
<evidence type="ECO:0000259" key="2">
    <source>
        <dbReference type="Pfam" id="PF05970"/>
    </source>
</evidence>
<dbReference type="Gene3D" id="3.40.50.300">
    <property type="entry name" value="P-loop containing nucleotide triphosphate hydrolases"/>
    <property type="match status" value="1"/>
</dbReference>
<comment type="caution">
    <text evidence="3">The sequence shown here is derived from an EMBL/GenBank/DDBJ whole genome shotgun (WGS) entry which is preliminary data.</text>
</comment>
<evidence type="ECO:0000313" key="3">
    <source>
        <dbReference type="EMBL" id="KAH9287861.1"/>
    </source>
</evidence>
<dbReference type="Pfam" id="PF05970">
    <property type="entry name" value="PIF1"/>
    <property type="match status" value="1"/>
</dbReference>
<dbReference type="PANTHER" id="PTHR47642">
    <property type="entry name" value="ATP-DEPENDENT DNA HELICASE"/>
    <property type="match status" value="1"/>
</dbReference>
<keyword evidence="1" id="KW-0378">Hydrolase</keyword>
<keyword evidence="4" id="KW-1185">Reference proteome</keyword>
<keyword evidence="1" id="KW-0234">DNA repair</keyword>
<dbReference type="AlphaFoldDB" id="A0AA38F3J5"/>
<sequence length="165" mass="17998">VGPIHALLAGEDENDMRAAEGISNMSESQNHRICQHYNTRYNAQRQQIIVSETVETLQNIGIVPPQEEEEIARIVPPQQPEEEIAITISEQQMNVLSIISDGRSLFFTGPAGTGKTFLLRHAITILKDLHGDECVFVTASTVMAASTLNGTTLHSFAGIESGMPN</sequence>
<dbReference type="PANTHER" id="PTHR47642:SF5">
    <property type="entry name" value="ATP-DEPENDENT DNA HELICASE"/>
    <property type="match status" value="1"/>
</dbReference>